<dbReference type="Gene3D" id="3.10.100.10">
    <property type="entry name" value="Mannose-Binding Protein A, subunit A"/>
    <property type="match status" value="1"/>
</dbReference>
<name>A0ABP1R190_9HEXA</name>
<proteinExistence type="predicted"/>
<evidence type="ECO:0000256" key="1">
    <source>
        <dbReference type="SAM" id="SignalP"/>
    </source>
</evidence>
<keyword evidence="1" id="KW-0732">Signal</keyword>
<dbReference type="EMBL" id="CAXLJM020000053">
    <property type="protein sequence ID" value="CAL8116866.1"/>
    <property type="molecule type" value="Genomic_DNA"/>
</dbReference>
<dbReference type="InterPro" id="IPR016187">
    <property type="entry name" value="CTDL_fold"/>
</dbReference>
<accession>A0ABP1R190</accession>
<organism evidence="2 3">
    <name type="scientific">Orchesella dallaii</name>
    <dbReference type="NCBI Taxonomy" id="48710"/>
    <lineage>
        <taxon>Eukaryota</taxon>
        <taxon>Metazoa</taxon>
        <taxon>Ecdysozoa</taxon>
        <taxon>Arthropoda</taxon>
        <taxon>Hexapoda</taxon>
        <taxon>Collembola</taxon>
        <taxon>Entomobryomorpha</taxon>
        <taxon>Entomobryoidea</taxon>
        <taxon>Orchesellidae</taxon>
        <taxon>Orchesellinae</taxon>
        <taxon>Orchesella</taxon>
    </lineage>
</organism>
<comment type="caution">
    <text evidence="2">The sequence shown here is derived from an EMBL/GenBank/DDBJ whole genome shotgun (WGS) entry which is preliminary data.</text>
</comment>
<evidence type="ECO:0000313" key="2">
    <source>
        <dbReference type="EMBL" id="CAL8116866.1"/>
    </source>
</evidence>
<gene>
    <name evidence="2" type="ORF">ODALV1_LOCUS17429</name>
</gene>
<feature type="signal peptide" evidence="1">
    <location>
        <begin position="1"/>
        <end position="21"/>
    </location>
</feature>
<dbReference type="Proteomes" id="UP001642540">
    <property type="component" value="Unassembled WGS sequence"/>
</dbReference>
<feature type="chain" id="PRO_5046534148" evidence="1">
    <location>
        <begin position="22"/>
        <end position="158"/>
    </location>
</feature>
<dbReference type="InterPro" id="IPR016186">
    <property type="entry name" value="C-type_lectin-like/link_sf"/>
</dbReference>
<evidence type="ECO:0000313" key="3">
    <source>
        <dbReference type="Proteomes" id="UP001642540"/>
    </source>
</evidence>
<reference evidence="2 3" key="1">
    <citation type="submission" date="2024-08" db="EMBL/GenBank/DDBJ databases">
        <authorList>
            <person name="Cucini C."/>
            <person name="Frati F."/>
        </authorList>
    </citation>
    <scope>NUCLEOTIDE SEQUENCE [LARGE SCALE GENOMIC DNA]</scope>
</reference>
<sequence>MYKQILPLLLLSLAYFRTCSSVPTDSKQVSLTELGTSMNVTYYVGHEEISRDAGKVLCFFNNLTLAEVLHPEQEQFLAQALTELDEFSHYHTGGRARTGLDSLVWETSNSGVNALSAVELNLQDPLCLLIRVPDYPTLWETDPCTDNWPPICQTPVSD</sequence>
<dbReference type="SUPFAM" id="SSF56436">
    <property type="entry name" value="C-type lectin-like"/>
    <property type="match status" value="1"/>
</dbReference>
<keyword evidence="3" id="KW-1185">Reference proteome</keyword>
<dbReference type="CDD" id="cd00037">
    <property type="entry name" value="CLECT"/>
    <property type="match status" value="1"/>
</dbReference>
<protein>
    <submittedName>
        <fullName evidence="2">Uncharacterized protein</fullName>
    </submittedName>
</protein>